<dbReference type="RefSeq" id="WP_371861256.1">
    <property type="nucleotide sequence ID" value="NZ_BAMX01000006.1"/>
</dbReference>
<dbReference type="EMBL" id="BAMX01000006">
    <property type="protein sequence ID" value="GAN65243.1"/>
    <property type="molecule type" value="Genomic_DNA"/>
</dbReference>
<dbReference type="Gene3D" id="3.90.550.10">
    <property type="entry name" value="Spore Coat Polysaccharide Biosynthesis Protein SpsA, Chain A"/>
    <property type="match status" value="1"/>
</dbReference>
<dbReference type="AlphaFoldDB" id="A0A0D6NI36"/>
<reference evidence="3 4" key="1">
    <citation type="submission" date="2012-11" db="EMBL/GenBank/DDBJ databases">
        <title>Whole genome sequence of Acetobacter orientalis 21F-2.</title>
        <authorList>
            <person name="Azuma Y."/>
            <person name="Higashiura N."/>
            <person name="Hirakawa H."/>
            <person name="Matsushita K."/>
        </authorList>
    </citation>
    <scope>NUCLEOTIDE SEQUENCE [LARGE SCALE GENOMIC DNA]</scope>
    <source>
        <strain evidence="3 4">21F-2</strain>
    </source>
</reference>
<evidence type="ECO:0000313" key="3">
    <source>
        <dbReference type="EMBL" id="GAN65243.1"/>
    </source>
</evidence>
<dbReference type="InterPro" id="IPR029044">
    <property type="entry name" value="Nucleotide-diphossugar_trans"/>
</dbReference>
<dbReference type="GO" id="GO:0016779">
    <property type="term" value="F:nucleotidyltransferase activity"/>
    <property type="evidence" value="ECO:0007669"/>
    <property type="project" value="UniProtKB-ARBA"/>
</dbReference>
<keyword evidence="4" id="KW-1185">Reference proteome</keyword>
<gene>
    <name evidence="3" type="ORF">Abor_006_197</name>
</gene>
<dbReference type="STRING" id="1231341.Abor_006_197"/>
<keyword evidence="1" id="KW-0460">Magnesium</keyword>
<dbReference type="GeneID" id="76203390"/>
<protein>
    <recommendedName>
        <fullName evidence="2">MobA-like NTP transferase domain-containing protein</fullName>
    </recommendedName>
</protein>
<name>A0A0D6NI36_9PROT</name>
<dbReference type="Proteomes" id="UP000032670">
    <property type="component" value="Unassembled WGS sequence"/>
</dbReference>
<dbReference type="Pfam" id="PF12804">
    <property type="entry name" value="NTP_transf_3"/>
    <property type="match status" value="1"/>
</dbReference>
<evidence type="ECO:0000259" key="2">
    <source>
        <dbReference type="Pfam" id="PF12804"/>
    </source>
</evidence>
<feature type="domain" description="MobA-like NTP transferase" evidence="2">
    <location>
        <begin position="30"/>
        <end position="163"/>
    </location>
</feature>
<organism evidence="3 4">
    <name type="scientific">Acetobacter orientalis</name>
    <dbReference type="NCBI Taxonomy" id="146474"/>
    <lineage>
        <taxon>Bacteria</taxon>
        <taxon>Pseudomonadati</taxon>
        <taxon>Pseudomonadota</taxon>
        <taxon>Alphaproteobacteria</taxon>
        <taxon>Acetobacterales</taxon>
        <taxon>Acetobacteraceae</taxon>
        <taxon>Acetobacter</taxon>
    </lineage>
</organism>
<evidence type="ECO:0000256" key="1">
    <source>
        <dbReference type="ARBA" id="ARBA00022842"/>
    </source>
</evidence>
<sequence length="262" mass="27498">MSTSMPPLSVLVLAGTRPGVPDPMAQAAGVTHKAILPVAGTPMITRVLTTLRATPEVGRIVVCIDQPAVLDGLLPPDISVIAAQPEGPSASVLAGLAQLGTPLLVTTADNALLKPEWVTEFLQKYPSACDVAVAVAPEAAVLRDVPVTKRTFIRLSDLAFSGCNLFLFRTPAACNVARLWLKVEKNRKHPLRIAWLLGPFTLLRAVLKKLSSAALCARIGKLTGAQAALVCLSDGRAAVDVDKPADLVLTEQILASQAKTPA</sequence>
<evidence type="ECO:0000313" key="4">
    <source>
        <dbReference type="Proteomes" id="UP000032670"/>
    </source>
</evidence>
<dbReference type="InterPro" id="IPR025877">
    <property type="entry name" value="MobA-like_NTP_Trfase"/>
</dbReference>
<dbReference type="SUPFAM" id="SSF53448">
    <property type="entry name" value="Nucleotide-diphospho-sugar transferases"/>
    <property type="match status" value="1"/>
</dbReference>
<accession>A0A0D6NI36</accession>
<comment type="caution">
    <text evidence="3">The sequence shown here is derived from an EMBL/GenBank/DDBJ whole genome shotgun (WGS) entry which is preliminary data.</text>
</comment>
<proteinExistence type="predicted"/>